<dbReference type="PANTHER" id="PTHR23273">
    <property type="entry name" value="REPLICATION FACTOR A 1, RFA1"/>
    <property type="match status" value="1"/>
</dbReference>
<evidence type="ECO:0000313" key="3">
    <source>
        <dbReference type="Proteomes" id="UP000824890"/>
    </source>
</evidence>
<feature type="compositionally biased region" description="Basic and acidic residues" evidence="1">
    <location>
        <begin position="320"/>
        <end position="343"/>
    </location>
</feature>
<dbReference type="EMBL" id="JAGKQM010002060">
    <property type="protein sequence ID" value="KAH0850468.1"/>
    <property type="molecule type" value="Genomic_DNA"/>
</dbReference>
<keyword evidence="3" id="KW-1185">Reference proteome</keyword>
<gene>
    <name evidence="2" type="ORF">HID58_095515</name>
</gene>
<dbReference type="Proteomes" id="UP000824890">
    <property type="component" value="Unassembled WGS sequence"/>
</dbReference>
<dbReference type="Gene3D" id="2.40.50.140">
    <property type="entry name" value="Nucleic acid-binding proteins"/>
    <property type="match status" value="1"/>
</dbReference>
<feature type="region of interest" description="Disordered" evidence="1">
    <location>
        <begin position="315"/>
        <end position="343"/>
    </location>
</feature>
<proteinExistence type="predicted"/>
<dbReference type="SUPFAM" id="SSF50249">
    <property type="entry name" value="Nucleic acid-binding proteins"/>
    <property type="match status" value="1"/>
</dbReference>
<sequence length="343" mass="38291">MYRVAKPRVVISFTSNSVLSDLEDSRVNFPDDRFRFHSYEEFEAACDLKGDLYDYVGHLKLVNGQTLNDNVVLDEEEIASTRRLLLHVQTHELQQTFVPNSSRMEALQVTTVDPKRFGGALALMSSSRVFLDFDVQPTRDYVTWLDSNLDVANRVDAKVVTKTETMTIGELFSYIKQEVECTSTVDAVFHGSPWYYIGCGVCHTKAIKGPTSLMCKKCGKHEVDGVPQYLTKLSVYDNNDQAVLLSLVKLGANESMGDDHLIPVPQTLVDTIGRTYRFIVKVSNRNLKGQIHTLTVTKVLPLDAPEPVEALVETVSEEPVDGRVKRGSDLVESGEAKRVKSGN</sequence>
<evidence type="ECO:0008006" key="4">
    <source>
        <dbReference type="Google" id="ProtNLM"/>
    </source>
</evidence>
<evidence type="ECO:0000256" key="1">
    <source>
        <dbReference type="SAM" id="MobiDB-lite"/>
    </source>
</evidence>
<dbReference type="PANTHER" id="PTHR23273:SF114">
    <property type="entry name" value="REPLICATION FACTOR A C-TERMINAL DOMAIN-CONTAINING PROTEIN"/>
    <property type="match status" value="1"/>
</dbReference>
<protein>
    <recommendedName>
        <fullName evidence="4">Replication factor A C-terminal domain-containing protein</fullName>
    </recommendedName>
</protein>
<reference evidence="2 3" key="1">
    <citation type="submission" date="2021-05" db="EMBL/GenBank/DDBJ databases">
        <title>Genome Assembly of Synthetic Allotetraploid Brassica napus Reveals Homoeologous Exchanges between Subgenomes.</title>
        <authorList>
            <person name="Davis J.T."/>
        </authorList>
    </citation>
    <scope>NUCLEOTIDE SEQUENCE [LARGE SCALE GENOMIC DNA]</scope>
    <source>
        <strain evidence="3">cv. Da-Ae</strain>
        <tissue evidence="2">Seedling</tissue>
    </source>
</reference>
<comment type="caution">
    <text evidence="2">The sequence shown here is derived from an EMBL/GenBank/DDBJ whole genome shotgun (WGS) entry which is preliminary data.</text>
</comment>
<accession>A0ABQ7X5S3</accession>
<name>A0ABQ7X5S3_BRANA</name>
<dbReference type="InterPro" id="IPR012340">
    <property type="entry name" value="NA-bd_OB-fold"/>
</dbReference>
<organism evidence="2 3">
    <name type="scientific">Brassica napus</name>
    <name type="common">Rape</name>
    <dbReference type="NCBI Taxonomy" id="3708"/>
    <lineage>
        <taxon>Eukaryota</taxon>
        <taxon>Viridiplantae</taxon>
        <taxon>Streptophyta</taxon>
        <taxon>Embryophyta</taxon>
        <taxon>Tracheophyta</taxon>
        <taxon>Spermatophyta</taxon>
        <taxon>Magnoliopsida</taxon>
        <taxon>eudicotyledons</taxon>
        <taxon>Gunneridae</taxon>
        <taxon>Pentapetalae</taxon>
        <taxon>rosids</taxon>
        <taxon>malvids</taxon>
        <taxon>Brassicales</taxon>
        <taxon>Brassicaceae</taxon>
        <taxon>Brassiceae</taxon>
        <taxon>Brassica</taxon>
    </lineage>
</organism>
<evidence type="ECO:0000313" key="2">
    <source>
        <dbReference type="EMBL" id="KAH0850468.1"/>
    </source>
</evidence>